<dbReference type="RefSeq" id="XP_049129340.1">
    <property type="nucleotide sequence ID" value="XM_049273383.1"/>
</dbReference>
<name>A0AA37LJ74_9PEZI</name>
<dbReference type="Proteomes" id="UP001055115">
    <property type="component" value="Unassembled WGS sequence"/>
</dbReference>
<accession>A0AA37LJ74</accession>
<feature type="compositionally biased region" description="Basic residues" evidence="1">
    <location>
        <begin position="1"/>
        <end position="13"/>
    </location>
</feature>
<protein>
    <submittedName>
        <fullName evidence="2">Uncharacterized protein</fullName>
    </submittedName>
</protein>
<sequence>MVMRRRKGPKPPGRRNLSDSGPDAEGNGWTSMFDHGTVRNRDAMDATGAYGGHSWNAVSSRLVVAESPGSCWRHGT</sequence>
<evidence type="ECO:0000313" key="3">
    <source>
        <dbReference type="Proteomes" id="UP001055115"/>
    </source>
</evidence>
<dbReference type="EMBL" id="BQXU01000018">
    <property type="protein sequence ID" value="GKT46990.1"/>
    <property type="molecule type" value="Genomic_DNA"/>
</dbReference>
<reference evidence="2 3" key="1">
    <citation type="submission" date="2022-03" db="EMBL/GenBank/DDBJ databases">
        <title>Genome data of Colletotrichum spp.</title>
        <authorList>
            <person name="Utami Y.D."/>
            <person name="Hiruma K."/>
        </authorList>
    </citation>
    <scope>NUCLEOTIDE SEQUENCE [LARGE SCALE GENOMIC DNA]</scope>
    <source>
        <strain evidence="2 3">MAFF 239500</strain>
    </source>
</reference>
<dbReference type="AlphaFoldDB" id="A0AA37LJ74"/>
<evidence type="ECO:0000313" key="2">
    <source>
        <dbReference type="EMBL" id="GKT46990.1"/>
    </source>
</evidence>
<comment type="caution">
    <text evidence="2">The sequence shown here is derived from an EMBL/GenBank/DDBJ whole genome shotgun (WGS) entry which is preliminary data.</text>
</comment>
<proteinExistence type="predicted"/>
<evidence type="ECO:0000256" key="1">
    <source>
        <dbReference type="SAM" id="MobiDB-lite"/>
    </source>
</evidence>
<dbReference type="GeneID" id="73327973"/>
<keyword evidence="3" id="KW-1185">Reference proteome</keyword>
<feature type="region of interest" description="Disordered" evidence="1">
    <location>
        <begin position="1"/>
        <end position="34"/>
    </location>
</feature>
<organism evidence="2 3">
    <name type="scientific">Colletotrichum spaethianum</name>
    <dbReference type="NCBI Taxonomy" id="700344"/>
    <lineage>
        <taxon>Eukaryota</taxon>
        <taxon>Fungi</taxon>
        <taxon>Dikarya</taxon>
        <taxon>Ascomycota</taxon>
        <taxon>Pezizomycotina</taxon>
        <taxon>Sordariomycetes</taxon>
        <taxon>Hypocreomycetidae</taxon>
        <taxon>Glomerellales</taxon>
        <taxon>Glomerellaceae</taxon>
        <taxon>Colletotrichum</taxon>
        <taxon>Colletotrichum spaethianum species complex</taxon>
    </lineage>
</organism>
<gene>
    <name evidence="2" type="ORF">ColSpa_07171</name>
</gene>